<organism evidence="3 4">
    <name type="scientific">Halorussus gelatinilyticus</name>
    <dbReference type="NCBI Taxonomy" id="2937524"/>
    <lineage>
        <taxon>Archaea</taxon>
        <taxon>Methanobacteriati</taxon>
        <taxon>Methanobacteriota</taxon>
        <taxon>Stenosarchaea group</taxon>
        <taxon>Halobacteria</taxon>
        <taxon>Halobacteriales</taxon>
        <taxon>Haladaptataceae</taxon>
        <taxon>Halorussus</taxon>
    </lineage>
</organism>
<keyword evidence="2" id="KW-1133">Transmembrane helix</keyword>
<dbReference type="EMBL" id="CP096658">
    <property type="protein sequence ID" value="UPV99817.1"/>
    <property type="molecule type" value="Genomic_DNA"/>
</dbReference>
<feature type="region of interest" description="Disordered" evidence="1">
    <location>
        <begin position="40"/>
        <end position="65"/>
    </location>
</feature>
<feature type="transmembrane region" description="Helical" evidence="2">
    <location>
        <begin position="20"/>
        <end position="40"/>
    </location>
</feature>
<keyword evidence="4" id="KW-1185">Reference proteome</keyword>
<dbReference type="InterPro" id="IPR006311">
    <property type="entry name" value="TAT_signal"/>
</dbReference>
<name>A0A8U0IG07_9EURY</name>
<protein>
    <submittedName>
        <fullName evidence="3">Uncharacterized protein</fullName>
    </submittedName>
</protein>
<evidence type="ECO:0000313" key="3">
    <source>
        <dbReference type="EMBL" id="UPV99817.1"/>
    </source>
</evidence>
<dbReference type="PROSITE" id="PS51318">
    <property type="entry name" value="TAT"/>
    <property type="match status" value="1"/>
</dbReference>
<sequence>MDSSETRREDTSGRVGRRAVLRAAAGTVALGGFVGSASAFEGDDGNITGPADFPRATTRGHFDIH</sequence>
<dbReference type="GeneID" id="72191192"/>
<dbReference type="RefSeq" id="WP_248654308.1">
    <property type="nucleotide sequence ID" value="NZ_CP096658.1"/>
</dbReference>
<dbReference type="AlphaFoldDB" id="A0A8U0IG07"/>
<gene>
    <name evidence="3" type="ORF">M0R88_15015</name>
</gene>
<keyword evidence="2" id="KW-0472">Membrane</keyword>
<dbReference type="Proteomes" id="UP000830434">
    <property type="component" value="Chromosome"/>
</dbReference>
<proteinExistence type="predicted"/>
<reference evidence="3" key="1">
    <citation type="submission" date="2022-04" db="EMBL/GenBank/DDBJ databases">
        <title>Diverse halophilic archaea isolated from saline environments.</title>
        <authorList>
            <person name="Cui H.-L."/>
        </authorList>
    </citation>
    <scope>NUCLEOTIDE SEQUENCE</scope>
    <source>
        <strain evidence="3">XZYJT40</strain>
    </source>
</reference>
<evidence type="ECO:0000256" key="2">
    <source>
        <dbReference type="SAM" id="Phobius"/>
    </source>
</evidence>
<evidence type="ECO:0000313" key="4">
    <source>
        <dbReference type="Proteomes" id="UP000830434"/>
    </source>
</evidence>
<dbReference type="KEGG" id="haxz:M0R88_15015"/>
<keyword evidence="2" id="KW-0812">Transmembrane</keyword>
<evidence type="ECO:0000256" key="1">
    <source>
        <dbReference type="SAM" id="MobiDB-lite"/>
    </source>
</evidence>
<accession>A0A8U0IG07</accession>